<gene>
    <name evidence="2" type="ORF">BRETT_000242</name>
</gene>
<dbReference type="Proteomes" id="UP000663131">
    <property type="component" value="Chromosome 8"/>
</dbReference>
<proteinExistence type="predicted"/>
<keyword evidence="1" id="KW-0812">Transmembrane</keyword>
<evidence type="ECO:0000313" key="2">
    <source>
        <dbReference type="EMBL" id="QOU20533.1"/>
    </source>
</evidence>
<reference evidence="2" key="1">
    <citation type="submission" date="2020-10" db="EMBL/GenBank/DDBJ databases">
        <authorList>
            <person name="Palmer J.M."/>
        </authorList>
    </citation>
    <scope>NUCLEOTIDE SEQUENCE</scope>
    <source>
        <strain evidence="2">UCD 2041</strain>
    </source>
</reference>
<dbReference type="AlphaFoldDB" id="A0A871R2A1"/>
<reference evidence="2" key="2">
    <citation type="journal article" name="BMC Genomics">
        <title>New genome assemblies reveal patterns of domestication and adaptation across Brettanomyces (Dekkera) species.</title>
        <authorList>
            <person name="Roach M.J."/>
            <person name="Borneman A.R."/>
        </authorList>
    </citation>
    <scope>NUCLEOTIDE SEQUENCE</scope>
    <source>
        <strain evidence="2">UCD 2041</strain>
    </source>
</reference>
<dbReference type="KEGG" id="bbrx:BRETT_000242"/>
<dbReference type="GeneID" id="64572167"/>
<accession>A0A871R2A1</accession>
<sequence>MYIPRAGFKFTRNYLRFFNTKRFVSTGTTTIKRSPSAKGVFLGFFAGVSISGIACYYYIMEEYKATSSAVVSDVLRLQKAVEKLDKHVTDVEIELAKK</sequence>
<dbReference type="EMBL" id="CP063136">
    <property type="protein sequence ID" value="QOU20533.1"/>
    <property type="molecule type" value="Genomic_DNA"/>
</dbReference>
<dbReference type="OrthoDB" id="5331396at2759"/>
<protein>
    <submittedName>
        <fullName evidence="2">Uncharacterized protein</fullName>
    </submittedName>
</protein>
<dbReference type="PANTHER" id="PTHR37849:SF1">
    <property type="entry name" value="YALI0E11605P"/>
    <property type="match status" value="1"/>
</dbReference>
<organism evidence="2 3">
    <name type="scientific">Dekkera bruxellensis</name>
    <name type="common">Brettanomyces custersii</name>
    <dbReference type="NCBI Taxonomy" id="5007"/>
    <lineage>
        <taxon>Eukaryota</taxon>
        <taxon>Fungi</taxon>
        <taxon>Dikarya</taxon>
        <taxon>Ascomycota</taxon>
        <taxon>Saccharomycotina</taxon>
        <taxon>Pichiomycetes</taxon>
        <taxon>Pichiales</taxon>
        <taxon>Pichiaceae</taxon>
        <taxon>Brettanomyces</taxon>
    </lineage>
</organism>
<keyword evidence="1" id="KW-0472">Membrane</keyword>
<dbReference type="RefSeq" id="XP_041137026.1">
    <property type="nucleotide sequence ID" value="XM_041278812.1"/>
</dbReference>
<name>A0A871R2A1_DEKBR</name>
<dbReference type="PANTHER" id="PTHR37849">
    <property type="entry name" value="YALI0E11605P"/>
    <property type="match status" value="1"/>
</dbReference>
<feature type="transmembrane region" description="Helical" evidence="1">
    <location>
        <begin position="40"/>
        <end position="59"/>
    </location>
</feature>
<keyword evidence="1" id="KW-1133">Transmembrane helix</keyword>
<evidence type="ECO:0000256" key="1">
    <source>
        <dbReference type="SAM" id="Phobius"/>
    </source>
</evidence>
<evidence type="ECO:0000313" key="3">
    <source>
        <dbReference type="Proteomes" id="UP000663131"/>
    </source>
</evidence>